<accession>A0ABY6NVG9</accession>
<dbReference type="Proteomes" id="UP001163981">
    <property type="component" value="Chromosome"/>
</dbReference>
<dbReference type="InterPro" id="IPR027417">
    <property type="entry name" value="P-loop_NTPase"/>
</dbReference>
<dbReference type="InterPro" id="IPR050238">
    <property type="entry name" value="DNA_Rep/Repair_Clamp_Loader"/>
</dbReference>
<dbReference type="Pfam" id="PF13177">
    <property type="entry name" value="DNA_pol3_delta2"/>
    <property type="match status" value="1"/>
</dbReference>
<reference evidence="1" key="1">
    <citation type="submission" date="2021-02" db="EMBL/GenBank/DDBJ databases">
        <title>Salinimicrobium sp. nov. isolated from seawater in Tongyeong, Republic of Korea.</title>
        <authorList>
            <person name="Lee S.-J."/>
        </authorList>
    </citation>
    <scope>NUCLEOTIDE SEQUENCE</scope>
    <source>
        <strain evidence="1">HN-2-9-2</strain>
    </source>
</reference>
<sequence>MLFSEVLGLPHIKNHLTTTVDNNRIPHAQLFVGSSGSGTLPMAIAYAQYVLCQNTNAENNTGNDSCNLKMNRLSHPDLHFAYPVANNDKVKKNAVSSHFTEEWRQFVAQEPYGNLFDWYQKLGIENKQGKIGVDEAQDIVKSLSLKSYEGGYKVMIIWMAEKMNDSCANKLLKLIEEPPQKTLFLLITEEEESIIQTIRSRCQILHFPPINEAVIAEGLVQRENCDRAKALTIAHRANGNFNNALHILKQHSGDEQFEEWFISWVRTAFKAKGDKTALSDLLAWSEMIAGTGREVQKKFLLFCMDFFRQALMYNYKAKNLVFLEPQTSGFKLEKFAPFITGNNITGITRELEDAMYHIERNGNAKIILTDLSIKLTRLIHKN</sequence>
<proteinExistence type="predicted"/>
<name>A0ABY6NVG9_9FLAO</name>
<dbReference type="EMBL" id="CP069620">
    <property type="protein sequence ID" value="UZH56636.1"/>
    <property type="molecule type" value="Genomic_DNA"/>
</dbReference>
<evidence type="ECO:0000313" key="1">
    <source>
        <dbReference type="EMBL" id="UZH56636.1"/>
    </source>
</evidence>
<organism evidence="1 2">
    <name type="scientific">Salinimicrobium tongyeongense</name>
    <dbReference type="NCBI Taxonomy" id="2809707"/>
    <lineage>
        <taxon>Bacteria</taxon>
        <taxon>Pseudomonadati</taxon>
        <taxon>Bacteroidota</taxon>
        <taxon>Flavobacteriia</taxon>
        <taxon>Flavobacteriales</taxon>
        <taxon>Flavobacteriaceae</taxon>
        <taxon>Salinimicrobium</taxon>
    </lineage>
</organism>
<dbReference type="SUPFAM" id="SSF52540">
    <property type="entry name" value="P-loop containing nucleoside triphosphate hydrolases"/>
    <property type="match status" value="1"/>
</dbReference>
<evidence type="ECO:0000313" key="2">
    <source>
        <dbReference type="Proteomes" id="UP001163981"/>
    </source>
</evidence>
<protein>
    <submittedName>
        <fullName evidence="1">DNA polymerase III subunit delta</fullName>
    </submittedName>
</protein>
<keyword evidence="2" id="KW-1185">Reference proteome</keyword>
<dbReference type="PANTHER" id="PTHR11669">
    <property type="entry name" value="REPLICATION FACTOR C / DNA POLYMERASE III GAMMA-TAU SUBUNIT"/>
    <property type="match status" value="1"/>
</dbReference>
<gene>
    <name evidence="1" type="ORF">JRG66_07220</name>
</gene>
<dbReference type="PANTHER" id="PTHR11669:SF8">
    <property type="entry name" value="DNA POLYMERASE III SUBUNIT DELTA"/>
    <property type="match status" value="1"/>
</dbReference>
<dbReference type="RefSeq" id="WP_265165251.1">
    <property type="nucleotide sequence ID" value="NZ_CP069620.1"/>
</dbReference>
<dbReference type="Gene3D" id="3.40.50.300">
    <property type="entry name" value="P-loop containing nucleotide triphosphate hydrolases"/>
    <property type="match status" value="1"/>
</dbReference>